<dbReference type="SUPFAM" id="SSF48371">
    <property type="entry name" value="ARM repeat"/>
    <property type="match status" value="1"/>
</dbReference>
<organism evidence="1 2">
    <name type="scientific">Paramuricea clavata</name>
    <name type="common">Red gorgonian</name>
    <name type="synonym">Violescent sea-whip</name>
    <dbReference type="NCBI Taxonomy" id="317549"/>
    <lineage>
        <taxon>Eukaryota</taxon>
        <taxon>Metazoa</taxon>
        <taxon>Cnidaria</taxon>
        <taxon>Anthozoa</taxon>
        <taxon>Octocorallia</taxon>
        <taxon>Malacalcyonacea</taxon>
        <taxon>Plexauridae</taxon>
        <taxon>Paramuricea</taxon>
    </lineage>
</organism>
<reference evidence="1" key="1">
    <citation type="submission" date="2020-04" db="EMBL/GenBank/DDBJ databases">
        <authorList>
            <person name="Alioto T."/>
            <person name="Alioto T."/>
            <person name="Gomez Garrido J."/>
        </authorList>
    </citation>
    <scope>NUCLEOTIDE SEQUENCE</scope>
    <source>
        <strain evidence="1">A484AB</strain>
    </source>
</reference>
<comment type="caution">
    <text evidence="1">The sequence shown here is derived from an EMBL/GenBank/DDBJ whole genome shotgun (WGS) entry which is preliminary data.</text>
</comment>
<dbReference type="AlphaFoldDB" id="A0A7D9J774"/>
<dbReference type="InterPro" id="IPR011989">
    <property type="entry name" value="ARM-like"/>
</dbReference>
<dbReference type="InterPro" id="IPR042856">
    <property type="entry name" value="RSP14"/>
</dbReference>
<proteinExistence type="predicted"/>
<gene>
    <name evidence="1" type="ORF">PACLA_8A066408</name>
</gene>
<dbReference type="PANTHER" id="PTHR15599">
    <property type="entry name" value="RTDR1"/>
    <property type="match status" value="1"/>
</dbReference>
<evidence type="ECO:0000313" key="1">
    <source>
        <dbReference type="EMBL" id="CAB4023309.1"/>
    </source>
</evidence>
<dbReference type="Proteomes" id="UP001152795">
    <property type="component" value="Unassembled WGS sequence"/>
</dbReference>
<protein>
    <submittedName>
        <fullName evidence="1">Radial spoke head 14 homolog</fullName>
    </submittedName>
</protein>
<dbReference type="OrthoDB" id="409644at2759"/>
<sequence length="216" mass="23956">MAGTVISNRLPPNIDITKAPLAYGQRALPKLNRELNGDDLLTKHRALMSLCDILHDPENISQALRVGIVSSLKKLLSDIDATVRHKTTEVLYIIAGHASGRDAFLEHKIIVPLSKLFDDVVYESRRNSQKAIEMLSHTSNGQDGIVEAGLVPTLVEKLMEENDEIKGVVLDTLHYCMRVNTEDALKSNGMEVFVGLLSHELPVIRSKAARDIMDLR</sequence>
<dbReference type="EMBL" id="CACRXK020012432">
    <property type="protein sequence ID" value="CAB4023309.1"/>
    <property type="molecule type" value="Genomic_DNA"/>
</dbReference>
<accession>A0A7D9J774</accession>
<name>A0A7D9J774_PARCT</name>
<dbReference type="PANTHER" id="PTHR15599:SF1">
    <property type="entry name" value="RADIAL SPOKE HEAD 14 HOMOLOG"/>
    <property type="match status" value="1"/>
</dbReference>
<dbReference type="InterPro" id="IPR016024">
    <property type="entry name" value="ARM-type_fold"/>
</dbReference>
<evidence type="ECO:0000313" key="2">
    <source>
        <dbReference type="Proteomes" id="UP001152795"/>
    </source>
</evidence>
<dbReference type="Gene3D" id="1.25.10.10">
    <property type="entry name" value="Leucine-rich Repeat Variant"/>
    <property type="match status" value="1"/>
</dbReference>
<keyword evidence="2" id="KW-1185">Reference proteome</keyword>